<accession>A0ABD1IIJ2</accession>
<protein>
    <submittedName>
        <fullName evidence="5">Coatomer subunit alpha</fullName>
        <ecNumber evidence="5">2.3.2.27</ecNumber>
    </submittedName>
</protein>
<evidence type="ECO:0000256" key="2">
    <source>
        <dbReference type="ARBA" id="ARBA00022737"/>
    </source>
</evidence>
<dbReference type="InterPro" id="IPR015943">
    <property type="entry name" value="WD40/YVTN_repeat-like_dom_sf"/>
</dbReference>
<dbReference type="EC" id="2.3.2.27" evidence="5"/>
<dbReference type="InterPro" id="IPR019775">
    <property type="entry name" value="WD40_repeat_CS"/>
</dbReference>
<dbReference type="EMBL" id="JBEAFC010000002">
    <property type="protein sequence ID" value="KAL1567614.1"/>
    <property type="molecule type" value="Genomic_DNA"/>
</dbReference>
<dbReference type="GO" id="GO:0061630">
    <property type="term" value="F:ubiquitin protein ligase activity"/>
    <property type="evidence" value="ECO:0007669"/>
    <property type="project" value="UniProtKB-EC"/>
</dbReference>
<keyword evidence="2" id="KW-0677">Repeat</keyword>
<keyword evidence="5" id="KW-0012">Acyltransferase</keyword>
<comment type="caution">
    <text evidence="5">The sequence shown here is derived from an EMBL/GenBank/DDBJ whole genome shotgun (WGS) entry which is preliminary data.</text>
</comment>
<name>A0ABD1IIJ2_SALDI</name>
<dbReference type="SMART" id="SM00320">
    <property type="entry name" value="WD40"/>
    <property type="match status" value="1"/>
</dbReference>
<keyword evidence="5" id="KW-0808">Transferase</keyword>
<evidence type="ECO:0000313" key="6">
    <source>
        <dbReference type="Proteomes" id="UP001567538"/>
    </source>
</evidence>
<dbReference type="InterPro" id="IPR036322">
    <property type="entry name" value="WD40_repeat_dom_sf"/>
</dbReference>
<dbReference type="InterPro" id="IPR001680">
    <property type="entry name" value="WD40_rpt"/>
</dbReference>
<dbReference type="InterPro" id="IPR042755">
    <property type="entry name" value="COP1"/>
</dbReference>
<organism evidence="5 6">
    <name type="scientific">Salvia divinorum</name>
    <name type="common">Maria pastora</name>
    <name type="synonym">Diviner's sage</name>
    <dbReference type="NCBI Taxonomy" id="28513"/>
    <lineage>
        <taxon>Eukaryota</taxon>
        <taxon>Viridiplantae</taxon>
        <taxon>Streptophyta</taxon>
        <taxon>Embryophyta</taxon>
        <taxon>Tracheophyta</taxon>
        <taxon>Spermatophyta</taxon>
        <taxon>Magnoliopsida</taxon>
        <taxon>eudicotyledons</taxon>
        <taxon>Gunneridae</taxon>
        <taxon>Pentapetalae</taxon>
        <taxon>asterids</taxon>
        <taxon>lamiids</taxon>
        <taxon>Lamiales</taxon>
        <taxon>Lamiaceae</taxon>
        <taxon>Nepetoideae</taxon>
        <taxon>Mentheae</taxon>
        <taxon>Salviinae</taxon>
        <taxon>Salvia</taxon>
        <taxon>Salvia subgen. Calosphace</taxon>
    </lineage>
</organism>
<evidence type="ECO:0000313" key="5">
    <source>
        <dbReference type="EMBL" id="KAL1567614.1"/>
    </source>
</evidence>
<proteinExistence type="predicted"/>
<gene>
    <name evidence="5" type="primary">COP1</name>
    <name evidence="5" type="ORF">AAHA92_03075</name>
</gene>
<feature type="repeat" description="WD" evidence="3">
    <location>
        <begin position="42"/>
        <end position="74"/>
    </location>
</feature>
<evidence type="ECO:0000256" key="4">
    <source>
        <dbReference type="SAM" id="MobiDB-lite"/>
    </source>
</evidence>
<reference evidence="5 6" key="1">
    <citation type="submission" date="2024-06" db="EMBL/GenBank/DDBJ databases">
        <title>A chromosome level genome sequence of Diviner's sage (Salvia divinorum).</title>
        <authorList>
            <person name="Ford S.A."/>
            <person name="Ro D.-K."/>
            <person name="Ness R.W."/>
            <person name="Phillips M.A."/>
        </authorList>
    </citation>
    <scope>NUCLEOTIDE SEQUENCE [LARGE SCALE GENOMIC DNA]</scope>
    <source>
        <strain evidence="5">SAF-2024a</strain>
        <tissue evidence="5">Leaf</tissue>
    </source>
</reference>
<feature type="region of interest" description="Disordered" evidence="4">
    <location>
        <begin position="164"/>
        <end position="184"/>
    </location>
</feature>
<dbReference type="Proteomes" id="UP001567538">
    <property type="component" value="Unassembled WGS sequence"/>
</dbReference>
<dbReference type="PANTHER" id="PTHR44080">
    <property type="entry name" value="E3 UBIQUITIN-PROTEIN LIGASE COP1"/>
    <property type="match status" value="1"/>
</dbReference>
<sequence length="184" mass="20792">MNFQCKKDEGKARVNIPLEVGPADHHIYYHDLRIPCDPVSMFIGYKKAVSYVKFLFSNELASASTDRTLRLWDVFQSVHREGTPTRRISSPQLSMTNSSSFSSGLSFLSPRFFVSASHHEMNETQAIGKPHAYLKFGSPNVEDIEEDAGYYFVSTVCWKVRSQQQGNDQSVGPRTTNGNSEFKL</sequence>
<dbReference type="AlphaFoldDB" id="A0ABD1IIJ2"/>
<evidence type="ECO:0000256" key="1">
    <source>
        <dbReference type="ARBA" id="ARBA00022574"/>
    </source>
</evidence>
<dbReference type="PROSITE" id="PS50082">
    <property type="entry name" value="WD_REPEATS_2"/>
    <property type="match status" value="1"/>
</dbReference>
<keyword evidence="6" id="KW-1185">Reference proteome</keyword>
<dbReference type="SUPFAM" id="SSF50978">
    <property type="entry name" value="WD40 repeat-like"/>
    <property type="match status" value="1"/>
</dbReference>
<dbReference type="PROSITE" id="PS00678">
    <property type="entry name" value="WD_REPEATS_1"/>
    <property type="match status" value="1"/>
</dbReference>
<keyword evidence="1 3" id="KW-0853">WD repeat</keyword>
<evidence type="ECO:0000256" key="3">
    <source>
        <dbReference type="PROSITE-ProRule" id="PRU00221"/>
    </source>
</evidence>
<dbReference type="PANTHER" id="PTHR44080:SF1">
    <property type="entry name" value="E3 UBIQUITIN-PROTEIN LIGASE COP1"/>
    <property type="match status" value="1"/>
</dbReference>
<dbReference type="Gene3D" id="2.130.10.10">
    <property type="entry name" value="YVTN repeat-like/Quinoprotein amine dehydrogenase"/>
    <property type="match status" value="1"/>
</dbReference>